<evidence type="ECO:0000256" key="2">
    <source>
        <dbReference type="ARBA" id="ARBA00006991"/>
    </source>
</evidence>
<keyword evidence="8" id="KW-0238">DNA-binding</keyword>
<keyword evidence="6" id="KW-0862">Zinc</keyword>
<feature type="domain" description="C2H2-type" evidence="13">
    <location>
        <begin position="370"/>
        <end position="397"/>
    </location>
</feature>
<evidence type="ECO:0000256" key="10">
    <source>
        <dbReference type="ARBA" id="ARBA00023242"/>
    </source>
</evidence>
<dbReference type="FunFam" id="3.30.160.60:FF:000083">
    <property type="entry name" value="Immunodeficiency virus type I enhancer binding protein 1"/>
    <property type="match status" value="1"/>
</dbReference>
<keyword evidence="7" id="KW-0805">Transcription regulation</keyword>
<feature type="region of interest" description="Disordered" evidence="12">
    <location>
        <begin position="204"/>
        <end position="227"/>
    </location>
</feature>
<feature type="domain" description="C2H2-type" evidence="13">
    <location>
        <begin position="342"/>
        <end position="369"/>
    </location>
</feature>
<dbReference type="SMART" id="SM00355">
    <property type="entry name" value="ZnF_C2H2"/>
    <property type="match status" value="5"/>
</dbReference>
<evidence type="ECO:0000256" key="7">
    <source>
        <dbReference type="ARBA" id="ARBA00023015"/>
    </source>
</evidence>
<dbReference type="Proteomes" id="UP000081671">
    <property type="component" value="Unplaced"/>
</dbReference>
<feature type="region of interest" description="Disordered" evidence="12">
    <location>
        <begin position="470"/>
        <end position="525"/>
    </location>
</feature>
<comment type="similarity">
    <text evidence="2">Belongs to the krueppel C2H2-type zinc-finger protein family.</text>
</comment>
<keyword evidence="4" id="KW-0677">Repeat</keyword>
<dbReference type="GeneID" id="106001273"/>
<dbReference type="STRING" id="10020.ENSDORP00000025759"/>
<keyword evidence="9" id="KW-0804">Transcription</keyword>
<dbReference type="GO" id="GO:0001227">
    <property type="term" value="F:DNA-binding transcription repressor activity, RNA polymerase II-specific"/>
    <property type="evidence" value="ECO:0007669"/>
    <property type="project" value="TreeGrafter"/>
</dbReference>
<evidence type="ECO:0000259" key="13">
    <source>
        <dbReference type="PROSITE" id="PS50157"/>
    </source>
</evidence>
<dbReference type="PROSITE" id="PS00028">
    <property type="entry name" value="ZINC_FINGER_C2H2_1"/>
    <property type="match status" value="5"/>
</dbReference>
<feature type="region of interest" description="Disordered" evidence="12">
    <location>
        <begin position="241"/>
        <end position="312"/>
    </location>
</feature>
<feature type="domain" description="C2H2-type" evidence="13">
    <location>
        <begin position="314"/>
        <end position="341"/>
    </location>
</feature>
<keyword evidence="14" id="KW-1185">Reference proteome</keyword>
<keyword evidence="5 11" id="KW-0863">Zinc-finger</keyword>
<evidence type="ECO:0000256" key="5">
    <source>
        <dbReference type="ARBA" id="ARBA00022771"/>
    </source>
</evidence>
<dbReference type="KEGG" id="dord:106001273"/>
<dbReference type="InterPro" id="IPR013087">
    <property type="entry name" value="Znf_C2H2_type"/>
</dbReference>
<dbReference type="FunFam" id="3.30.160.60:FF:000710">
    <property type="entry name" value="Zinc finger protein 768"/>
    <property type="match status" value="1"/>
</dbReference>
<organism evidence="14 15">
    <name type="scientific">Dipodomys ordii</name>
    <name type="common">Ord's kangaroo rat</name>
    <dbReference type="NCBI Taxonomy" id="10020"/>
    <lineage>
        <taxon>Eukaryota</taxon>
        <taxon>Metazoa</taxon>
        <taxon>Chordata</taxon>
        <taxon>Craniata</taxon>
        <taxon>Vertebrata</taxon>
        <taxon>Euteleostomi</taxon>
        <taxon>Mammalia</taxon>
        <taxon>Eutheria</taxon>
        <taxon>Euarchontoglires</taxon>
        <taxon>Glires</taxon>
        <taxon>Rodentia</taxon>
        <taxon>Castorimorpha</taxon>
        <taxon>Heteromyidae</taxon>
        <taxon>Dipodomyinae</taxon>
        <taxon>Dipodomys</taxon>
    </lineage>
</organism>
<evidence type="ECO:0000256" key="6">
    <source>
        <dbReference type="ARBA" id="ARBA00022833"/>
    </source>
</evidence>
<feature type="domain" description="C2H2-type" evidence="13">
    <location>
        <begin position="426"/>
        <end position="453"/>
    </location>
</feature>
<dbReference type="GO" id="GO:0000978">
    <property type="term" value="F:RNA polymerase II cis-regulatory region sequence-specific DNA binding"/>
    <property type="evidence" value="ECO:0007669"/>
    <property type="project" value="TreeGrafter"/>
</dbReference>
<dbReference type="InterPro" id="IPR036236">
    <property type="entry name" value="Znf_C2H2_sf"/>
</dbReference>
<dbReference type="PANTHER" id="PTHR24399:SF73">
    <property type="entry name" value="ZINC FINGER PROTEIN 572"/>
    <property type="match status" value="1"/>
</dbReference>
<protein>
    <submittedName>
        <fullName evidence="15">Zinc finger protein 398-like</fullName>
    </submittedName>
</protein>
<evidence type="ECO:0000256" key="12">
    <source>
        <dbReference type="SAM" id="MobiDB-lite"/>
    </source>
</evidence>
<feature type="domain" description="C2H2-type" evidence="13">
    <location>
        <begin position="398"/>
        <end position="425"/>
    </location>
</feature>
<dbReference type="RefSeq" id="XP_012891829.1">
    <property type="nucleotide sequence ID" value="XM_013036375.1"/>
</dbReference>
<evidence type="ECO:0000313" key="15">
    <source>
        <dbReference type="RefSeq" id="XP_012891829.1"/>
    </source>
</evidence>
<dbReference type="SUPFAM" id="SSF57667">
    <property type="entry name" value="beta-beta-alpha zinc fingers"/>
    <property type="match status" value="3"/>
</dbReference>
<evidence type="ECO:0000256" key="8">
    <source>
        <dbReference type="ARBA" id="ARBA00023125"/>
    </source>
</evidence>
<accession>A0A1S3GU82</accession>
<dbReference type="PANTHER" id="PTHR24399">
    <property type="entry name" value="ZINC FINGER AND BTB DOMAIN-CONTAINING"/>
    <property type="match status" value="1"/>
</dbReference>
<dbReference type="Gene3D" id="3.30.160.60">
    <property type="entry name" value="Classic Zinc Finger"/>
    <property type="match status" value="5"/>
</dbReference>
<comment type="subcellular location">
    <subcellularLocation>
        <location evidence="1">Nucleus</location>
    </subcellularLocation>
</comment>
<keyword evidence="10" id="KW-0539">Nucleus</keyword>
<dbReference type="PROSITE" id="PS50157">
    <property type="entry name" value="ZINC_FINGER_C2H2_2"/>
    <property type="match status" value="5"/>
</dbReference>
<sequence length="534" mass="57973">MRSDGNVVISWMREWHVGTDLHREAQIQSAEISLLAILATVQAVEKKMESQAVHLQSLEVRTGAAEKKLADCEKTAVEFGNQLEGKWAVLGTLLQEYGLLQRRLENVENLLRNRNFWVLRLPPGSKGEAPRVPVSTEDMAGCFSEQEGCPEDWQKELCKHAKGCQDTLGSLETGQLGPPAAVLPWIKQEQEACGRDLQAMATTPLSSETWLASKEKRSLEGESEGLESAWAAEGGLDQEDLEGSAFRDPFPSPGEKETASLPPGSQMQALPAAQDPERRPSCTESGANSRGRELSGLHGVASELRPRKAPPRAYTCTQCGKSFVHQSTLTTHYRTHTGEKPYECSECGKRFGRLSTLLEHRRTHTGERPFPCAQCGRRFGRLSTLVEHRRTHTGEKPFPCAQCGACFAHKPSFLRHLRGHSQEKRFACGQCGKSFTCRSWLARHQGSHAGRAAAACVACEKGAPGPEPAGLLADAAWGRPPGGPPAPPGGGTQATRAQDHRAPPGDGQPGGLDQPGPGRSLHCFLSRVKMENAG</sequence>
<keyword evidence="3" id="KW-0479">Metal-binding</keyword>
<dbReference type="Pfam" id="PF00096">
    <property type="entry name" value="zf-C2H2"/>
    <property type="match status" value="5"/>
</dbReference>
<evidence type="ECO:0000256" key="4">
    <source>
        <dbReference type="ARBA" id="ARBA00022737"/>
    </source>
</evidence>
<dbReference type="FunFam" id="3.30.160.60:FF:000933">
    <property type="entry name" value="zinc finger protein 771"/>
    <property type="match status" value="1"/>
</dbReference>
<proteinExistence type="inferred from homology"/>
<dbReference type="OrthoDB" id="654211at2759"/>
<dbReference type="GO" id="GO:0002682">
    <property type="term" value="P:regulation of immune system process"/>
    <property type="evidence" value="ECO:0007669"/>
    <property type="project" value="TreeGrafter"/>
</dbReference>
<dbReference type="FunFam" id="3.30.160.60:FF:000417">
    <property type="entry name" value="Zinc finger protein"/>
    <property type="match status" value="1"/>
</dbReference>
<dbReference type="InParanoid" id="A0A1S3GU82"/>
<dbReference type="GO" id="GO:0001817">
    <property type="term" value="P:regulation of cytokine production"/>
    <property type="evidence" value="ECO:0007669"/>
    <property type="project" value="TreeGrafter"/>
</dbReference>
<dbReference type="AlphaFoldDB" id="A0A1S3GU82"/>
<evidence type="ECO:0000256" key="3">
    <source>
        <dbReference type="ARBA" id="ARBA00022723"/>
    </source>
</evidence>
<dbReference type="GO" id="GO:0005654">
    <property type="term" value="C:nucleoplasm"/>
    <property type="evidence" value="ECO:0007669"/>
    <property type="project" value="TreeGrafter"/>
</dbReference>
<reference evidence="15" key="1">
    <citation type="submission" date="2025-08" db="UniProtKB">
        <authorList>
            <consortium name="RefSeq"/>
        </authorList>
    </citation>
    <scope>IDENTIFICATION</scope>
    <source>
        <tissue evidence="15">Kidney</tissue>
    </source>
</reference>
<evidence type="ECO:0000256" key="1">
    <source>
        <dbReference type="ARBA" id="ARBA00004123"/>
    </source>
</evidence>
<evidence type="ECO:0000313" key="14">
    <source>
        <dbReference type="Proteomes" id="UP000081671"/>
    </source>
</evidence>
<gene>
    <name evidence="15" type="primary">LOC106001273</name>
</gene>
<dbReference type="FunFam" id="3.30.160.60:FF:000180">
    <property type="entry name" value="Zinc finger protein 689"/>
    <property type="match status" value="1"/>
</dbReference>
<evidence type="ECO:0000256" key="9">
    <source>
        <dbReference type="ARBA" id="ARBA00023163"/>
    </source>
</evidence>
<dbReference type="GO" id="GO:0008270">
    <property type="term" value="F:zinc ion binding"/>
    <property type="evidence" value="ECO:0007669"/>
    <property type="project" value="UniProtKB-KW"/>
</dbReference>
<evidence type="ECO:0000256" key="11">
    <source>
        <dbReference type="PROSITE-ProRule" id="PRU00042"/>
    </source>
</evidence>
<name>A0A1S3GU82_DIPOR</name>